<evidence type="ECO:0000256" key="1">
    <source>
        <dbReference type="SAM" id="MobiDB-lite"/>
    </source>
</evidence>
<keyword evidence="3" id="KW-1185">Reference proteome</keyword>
<protein>
    <submittedName>
        <fullName evidence="2">Uncharacterized protein</fullName>
    </submittedName>
</protein>
<sequence>MAPPAPLSKPVVTEKNSWIRRRRSRNLKKESQSSVDLEEGEAAAGDAPEAEVEEAALAKHRAREAIVIGEVVEALGTSRSMDLPNSLLHDLIEMAWLLRCRGAAFARQVGRAAVDMEAFEQHRTRAVWGLLDAAGLGRRRAKVLKDADIVEICNRSLGCSKALIEGSSEAIEAIEVRVEEGSSCQHP</sequence>
<accession>A0A167HZD6</accession>
<feature type="region of interest" description="Disordered" evidence="1">
    <location>
        <begin position="22"/>
        <end position="53"/>
    </location>
</feature>
<dbReference type="Proteomes" id="UP000243498">
    <property type="component" value="Unassembled WGS sequence"/>
</dbReference>
<dbReference type="EMBL" id="AZHC01000004">
    <property type="protein sequence ID" value="OAA48495.1"/>
    <property type="molecule type" value="Genomic_DNA"/>
</dbReference>
<evidence type="ECO:0000313" key="2">
    <source>
        <dbReference type="EMBL" id="OAA48495.1"/>
    </source>
</evidence>
<dbReference type="AlphaFoldDB" id="A0A167HZD6"/>
<evidence type="ECO:0000313" key="3">
    <source>
        <dbReference type="Proteomes" id="UP000243498"/>
    </source>
</evidence>
<proteinExistence type="predicted"/>
<comment type="caution">
    <text evidence="2">The sequence shown here is derived from an EMBL/GenBank/DDBJ whole genome shotgun (WGS) entry which is preliminary data.</text>
</comment>
<reference evidence="2 3" key="1">
    <citation type="journal article" date="2016" name="Genome Biol. Evol.">
        <title>Divergent and convergent evolution of fungal pathogenicity.</title>
        <authorList>
            <person name="Shang Y."/>
            <person name="Xiao G."/>
            <person name="Zheng P."/>
            <person name="Cen K."/>
            <person name="Zhan S."/>
            <person name="Wang C."/>
        </authorList>
    </citation>
    <scope>NUCLEOTIDE SEQUENCE [LARGE SCALE GENOMIC DNA]</scope>
    <source>
        <strain evidence="2 3">RCEF 4871</strain>
    </source>
</reference>
<name>A0A167HZD6_METRR</name>
<organism evidence="2 3">
    <name type="scientific">Metarhizium rileyi (strain RCEF 4871)</name>
    <name type="common">Nomuraea rileyi</name>
    <dbReference type="NCBI Taxonomy" id="1649241"/>
    <lineage>
        <taxon>Eukaryota</taxon>
        <taxon>Fungi</taxon>
        <taxon>Dikarya</taxon>
        <taxon>Ascomycota</taxon>
        <taxon>Pezizomycotina</taxon>
        <taxon>Sordariomycetes</taxon>
        <taxon>Hypocreomycetidae</taxon>
        <taxon>Hypocreales</taxon>
        <taxon>Clavicipitaceae</taxon>
        <taxon>Metarhizium</taxon>
    </lineage>
</organism>
<gene>
    <name evidence="2" type="ORF">NOR_01745</name>
</gene>